<reference evidence="1" key="2">
    <citation type="journal article" date="2015" name="Data Brief">
        <title>Shoot transcriptome of the giant reed, Arundo donax.</title>
        <authorList>
            <person name="Barrero R.A."/>
            <person name="Guerrero F.D."/>
            <person name="Moolhuijzen P."/>
            <person name="Goolsby J.A."/>
            <person name="Tidwell J."/>
            <person name="Bellgard S.E."/>
            <person name="Bellgard M.I."/>
        </authorList>
    </citation>
    <scope>NUCLEOTIDE SEQUENCE</scope>
    <source>
        <tissue evidence="1">Shoot tissue taken approximately 20 cm above the soil surface</tissue>
    </source>
</reference>
<protein>
    <submittedName>
        <fullName evidence="1">Uncharacterized protein</fullName>
    </submittedName>
</protein>
<reference evidence="1" key="1">
    <citation type="submission" date="2014-09" db="EMBL/GenBank/DDBJ databases">
        <authorList>
            <person name="Magalhaes I.L.F."/>
            <person name="Oliveira U."/>
            <person name="Santos F.R."/>
            <person name="Vidigal T.H.D.A."/>
            <person name="Brescovit A.D."/>
            <person name="Santos A.J."/>
        </authorList>
    </citation>
    <scope>NUCLEOTIDE SEQUENCE</scope>
    <source>
        <tissue evidence="1">Shoot tissue taken approximately 20 cm above the soil surface</tissue>
    </source>
</reference>
<name>A0A0A8Y0Z8_ARUDO</name>
<sequence length="87" mass="10593">MFKIDDRFSCNTETGFSGVQGFGQVPGLRRRAARWWPVRCGLGSPWVLRGRLWLFSRRQWWWCLFISIWCRLVKKKHRRAVDQRWPL</sequence>
<proteinExistence type="predicted"/>
<dbReference type="EMBL" id="GBRH01213080">
    <property type="protein sequence ID" value="JAD84815.1"/>
    <property type="molecule type" value="Transcribed_RNA"/>
</dbReference>
<dbReference type="AlphaFoldDB" id="A0A0A8Y0Z8"/>
<organism evidence="1">
    <name type="scientific">Arundo donax</name>
    <name type="common">Giant reed</name>
    <name type="synonym">Donax arundinaceus</name>
    <dbReference type="NCBI Taxonomy" id="35708"/>
    <lineage>
        <taxon>Eukaryota</taxon>
        <taxon>Viridiplantae</taxon>
        <taxon>Streptophyta</taxon>
        <taxon>Embryophyta</taxon>
        <taxon>Tracheophyta</taxon>
        <taxon>Spermatophyta</taxon>
        <taxon>Magnoliopsida</taxon>
        <taxon>Liliopsida</taxon>
        <taxon>Poales</taxon>
        <taxon>Poaceae</taxon>
        <taxon>PACMAD clade</taxon>
        <taxon>Arundinoideae</taxon>
        <taxon>Arundineae</taxon>
        <taxon>Arundo</taxon>
    </lineage>
</organism>
<accession>A0A0A8Y0Z8</accession>
<evidence type="ECO:0000313" key="1">
    <source>
        <dbReference type="EMBL" id="JAD20029.1"/>
    </source>
</evidence>
<dbReference type="EMBL" id="GBRH01277866">
    <property type="protein sequence ID" value="JAD20029.1"/>
    <property type="molecule type" value="Transcribed_RNA"/>
</dbReference>